<protein>
    <submittedName>
        <fullName evidence="2">Uncharacterized protein</fullName>
    </submittedName>
</protein>
<sequence>MLMLELTGSVTALGLSCPPNDLVRVDLPVDLRFLGLYIDDLVSCDSSLRFRVPIPTSQLARNLASSLIRRRDGSDIQLREVEVPCTAGKPRNYHARGKPAASSSRPPNTHTMQQHSAATQSIPPSSQQPPPTATTSTHSAVPETSEATGTTSSPRITIAGWRARFVGWLCCMPVQHTNGQH</sequence>
<dbReference type="Proteomes" id="UP000714275">
    <property type="component" value="Unassembled WGS sequence"/>
</dbReference>
<dbReference type="AlphaFoldDB" id="A0A9P6ZIH6"/>
<accession>A0A9P6ZIH6</accession>
<feature type="compositionally biased region" description="Polar residues" evidence="1">
    <location>
        <begin position="101"/>
        <end position="115"/>
    </location>
</feature>
<evidence type="ECO:0000313" key="3">
    <source>
        <dbReference type="Proteomes" id="UP000714275"/>
    </source>
</evidence>
<comment type="caution">
    <text evidence="2">The sequence shown here is derived from an EMBL/GenBank/DDBJ whole genome shotgun (WGS) entry which is preliminary data.</text>
</comment>
<feature type="compositionally biased region" description="Polar residues" evidence="1">
    <location>
        <begin position="145"/>
        <end position="155"/>
    </location>
</feature>
<keyword evidence="3" id="KW-1185">Reference proteome</keyword>
<dbReference type="OrthoDB" id="2690231at2759"/>
<proteinExistence type="predicted"/>
<feature type="region of interest" description="Disordered" evidence="1">
    <location>
        <begin position="87"/>
        <end position="155"/>
    </location>
</feature>
<feature type="compositionally biased region" description="Low complexity" evidence="1">
    <location>
        <begin position="116"/>
        <end position="125"/>
    </location>
</feature>
<name>A0A9P6ZIH6_9AGAM</name>
<organism evidence="2 3">
    <name type="scientific">Suillus placidus</name>
    <dbReference type="NCBI Taxonomy" id="48579"/>
    <lineage>
        <taxon>Eukaryota</taxon>
        <taxon>Fungi</taxon>
        <taxon>Dikarya</taxon>
        <taxon>Basidiomycota</taxon>
        <taxon>Agaricomycotina</taxon>
        <taxon>Agaricomycetes</taxon>
        <taxon>Agaricomycetidae</taxon>
        <taxon>Boletales</taxon>
        <taxon>Suillineae</taxon>
        <taxon>Suillaceae</taxon>
        <taxon>Suillus</taxon>
    </lineage>
</organism>
<evidence type="ECO:0000313" key="2">
    <source>
        <dbReference type="EMBL" id="KAG1767383.1"/>
    </source>
</evidence>
<reference evidence="2" key="1">
    <citation type="journal article" date="2020" name="New Phytol.">
        <title>Comparative genomics reveals dynamic genome evolution in host specialist ectomycorrhizal fungi.</title>
        <authorList>
            <person name="Lofgren L.A."/>
            <person name="Nguyen N.H."/>
            <person name="Vilgalys R."/>
            <person name="Ruytinx J."/>
            <person name="Liao H.L."/>
            <person name="Branco S."/>
            <person name="Kuo A."/>
            <person name="LaButti K."/>
            <person name="Lipzen A."/>
            <person name="Andreopoulos W."/>
            <person name="Pangilinan J."/>
            <person name="Riley R."/>
            <person name="Hundley H."/>
            <person name="Na H."/>
            <person name="Barry K."/>
            <person name="Grigoriev I.V."/>
            <person name="Stajich J.E."/>
            <person name="Kennedy P.G."/>
        </authorList>
    </citation>
    <scope>NUCLEOTIDE SEQUENCE</scope>
    <source>
        <strain evidence="2">DOB743</strain>
    </source>
</reference>
<evidence type="ECO:0000256" key="1">
    <source>
        <dbReference type="SAM" id="MobiDB-lite"/>
    </source>
</evidence>
<dbReference type="EMBL" id="JABBWD010000087">
    <property type="protein sequence ID" value="KAG1767383.1"/>
    <property type="molecule type" value="Genomic_DNA"/>
</dbReference>
<gene>
    <name evidence="2" type="ORF">EV702DRAFT_1282657</name>
</gene>